<dbReference type="PANTHER" id="PTHR38542">
    <property type="entry name" value="OS04G0450500 PROTEIN"/>
    <property type="match status" value="1"/>
</dbReference>
<evidence type="ECO:0000313" key="2">
    <source>
        <dbReference type="Proteomes" id="UP000187203"/>
    </source>
</evidence>
<dbReference type="AlphaFoldDB" id="A0A1R3K1U2"/>
<dbReference type="PANTHER" id="PTHR38542:SF2">
    <property type="entry name" value="REPLICATION FACTOR A C-TERMINAL DOMAIN-CONTAINING PROTEIN"/>
    <property type="match status" value="1"/>
</dbReference>
<sequence>MTSWYGPLIDLSKASEHVGHFVQLLVFVHRSTPLQYKLSNGGEIIKTEIQVGDDTLPFFTVSLWKKEMRSLVLAEQATLKKLESARTK</sequence>
<accession>A0A1R3K1U2</accession>
<evidence type="ECO:0000313" key="1">
    <source>
        <dbReference type="EMBL" id="OMP01052.1"/>
    </source>
</evidence>
<gene>
    <name evidence="1" type="ORF">COLO4_12190</name>
</gene>
<proteinExistence type="predicted"/>
<dbReference type="OrthoDB" id="2446218at2759"/>
<organism evidence="1 2">
    <name type="scientific">Corchorus olitorius</name>
    <dbReference type="NCBI Taxonomy" id="93759"/>
    <lineage>
        <taxon>Eukaryota</taxon>
        <taxon>Viridiplantae</taxon>
        <taxon>Streptophyta</taxon>
        <taxon>Embryophyta</taxon>
        <taxon>Tracheophyta</taxon>
        <taxon>Spermatophyta</taxon>
        <taxon>Magnoliopsida</taxon>
        <taxon>eudicotyledons</taxon>
        <taxon>Gunneridae</taxon>
        <taxon>Pentapetalae</taxon>
        <taxon>rosids</taxon>
        <taxon>malvids</taxon>
        <taxon>Malvales</taxon>
        <taxon>Malvaceae</taxon>
        <taxon>Grewioideae</taxon>
        <taxon>Apeibeae</taxon>
        <taxon>Corchorus</taxon>
    </lineage>
</organism>
<comment type="caution">
    <text evidence="1">The sequence shown here is derived from an EMBL/GenBank/DDBJ whole genome shotgun (WGS) entry which is preliminary data.</text>
</comment>
<name>A0A1R3K1U2_9ROSI</name>
<dbReference type="EMBL" id="AWUE01014851">
    <property type="protein sequence ID" value="OMP01052.1"/>
    <property type="molecule type" value="Genomic_DNA"/>
</dbReference>
<dbReference type="Proteomes" id="UP000187203">
    <property type="component" value="Unassembled WGS sequence"/>
</dbReference>
<keyword evidence="2" id="KW-1185">Reference proteome</keyword>
<protein>
    <submittedName>
        <fullName evidence="1">Uncharacterized protein</fullName>
    </submittedName>
</protein>
<reference evidence="2" key="1">
    <citation type="submission" date="2013-09" db="EMBL/GenBank/DDBJ databases">
        <title>Corchorus olitorius genome sequencing.</title>
        <authorList>
            <person name="Alam M."/>
            <person name="Haque M.S."/>
            <person name="Islam M.S."/>
            <person name="Emdad E.M."/>
            <person name="Islam M.M."/>
            <person name="Ahmed B."/>
            <person name="Halim A."/>
            <person name="Hossen Q.M.M."/>
            <person name="Hossain M.Z."/>
            <person name="Ahmed R."/>
            <person name="Khan M.M."/>
            <person name="Islam R."/>
            <person name="Rashid M.M."/>
            <person name="Khan S.A."/>
            <person name="Rahman M.S."/>
            <person name="Alam M."/>
            <person name="Yahiya A.S."/>
            <person name="Khan M.S."/>
            <person name="Azam M.S."/>
            <person name="Haque T."/>
            <person name="Lashkar M.Z.H."/>
            <person name="Akhand A.I."/>
            <person name="Morshed G."/>
            <person name="Roy S."/>
            <person name="Uddin K.S."/>
            <person name="Rabeya T."/>
            <person name="Hossain A.S."/>
            <person name="Chowdhury A."/>
            <person name="Snigdha A.R."/>
            <person name="Mortoza M.S."/>
            <person name="Matin S.A."/>
            <person name="Hoque S.M.E."/>
            <person name="Islam M.K."/>
            <person name="Roy D.K."/>
            <person name="Haider R."/>
            <person name="Moosa M.M."/>
            <person name="Elias S.M."/>
            <person name="Hasan A.M."/>
            <person name="Jahan S."/>
            <person name="Shafiuddin M."/>
            <person name="Mahmood N."/>
            <person name="Shommy N.S."/>
        </authorList>
    </citation>
    <scope>NUCLEOTIDE SEQUENCE [LARGE SCALE GENOMIC DNA]</scope>
    <source>
        <strain evidence="2">cv. O-4</strain>
    </source>
</reference>